<dbReference type="GO" id="GO:0003743">
    <property type="term" value="F:translation initiation factor activity"/>
    <property type="evidence" value="ECO:0007669"/>
    <property type="project" value="UniProtKB-KW"/>
</dbReference>
<evidence type="ECO:0000256" key="10">
    <source>
        <dbReference type="SAM" id="MobiDB-lite"/>
    </source>
</evidence>
<proteinExistence type="inferred from homology"/>
<keyword evidence="12" id="KW-1185">Reference proteome</keyword>
<comment type="subcellular location">
    <subcellularLocation>
        <location evidence="1">Cytoplasm</location>
        <location evidence="1">Cytosol</location>
    </subcellularLocation>
</comment>
<feature type="compositionally biased region" description="Basic and acidic residues" evidence="10">
    <location>
        <begin position="249"/>
        <end position="260"/>
    </location>
</feature>
<evidence type="ECO:0000256" key="2">
    <source>
        <dbReference type="ARBA" id="ARBA00007251"/>
    </source>
</evidence>
<feature type="compositionally biased region" description="Basic and acidic residues" evidence="10">
    <location>
        <begin position="362"/>
        <end position="382"/>
    </location>
</feature>
<dbReference type="InterPro" id="IPR000649">
    <property type="entry name" value="IF-2B-related"/>
</dbReference>
<evidence type="ECO:0000256" key="9">
    <source>
        <dbReference type="RuleBase" id="RU003814"/>
    </source>
</evidence>
<evidence type="ECO:0000256" key="5">
    <source>
        <dbReference type="ARBA" id="ARBA00022917"/>
    </source>
</evidence>
<dbReference type="PANTHER" id="PTHR10233:SF14">
    <property type="entry name" value="TRANSLATION INITIATION FACTOR EIF-2B SUBUNIT DELTA"/>
    <property type="match status" value="1"/>
</dbReference>
<dbReference type="GO" id="GO:0005829">
    <property type="term" value="C:cytosol"/>
    <property type="evidence" value="ECO:0007669"/>
    <property type="project" value="UniProtKB-SubCell"/>
</dbReference>
<keyword evidence="4 11" id="KW-0396">Initiation factor</keyword>
<comment type="similarity">
    <text evidence="2 9">Belongs to the eIF-2B alpha/beta/delta subunits family.</text>
</comment>
<dbReference type="Pfam" id="PF01008">
    <property type="entry name" value="IF-2B"/>
    <property type="match status" value="1"/>
</dbReference>
<evidence type="ECO:0000256" key="6">
    <source>
        <dbReference type="ARBA" id="ARBA00044147"/>
    </source>
</evidence>
<dbReference type="Gene3D" id="3.40.50.10470">
    <property type="entry name" value="Translation initiation factor eif-2b, domain 2"/>
    <property type="match status" value="1"/>
</dbReference>
<evidence type="ECO:0000256" key="1">
    <source>
        <dbReference type="ARBA" id="ARBA00004514"/>
    </source>
</evidence>
<dbReference type="InterPro" id="IPR037171">
    <property type="entry name" value="NagB/RpiA_transferase-like"/>
</dbReference>
<evidence type="ECO:0000313" key="11">
    <source>
        <dbReference type="EMBL" id="WZN59306.1"/>
    </source>
</evidence>
<keyword evidence="3" id="KW-0963">Cytoplasm</keyword>
<protein>
    <recommendedName>
        <fullName evidence="6">Translation initiation factor eIF2B subunit delta</fullName>
    </recommendedName>
    <alternativeName>
        <fullName evidence="7">eIF2B GDP-GTP exchange factor subunit delta</fullName>
    </alternativeName>
</protein>
<feature type="compositionally biased region" description="Basic and acidic residues" evidence="10">
    <location>
        <begin position="268"/>
        <end position="285"/>
    </location>
</feature>
<evidence type="ECO:0000313" key="12">
    <source>
        <dbReference type="Proteomes" id="UP001472866"/>
    </source>
</evidence>
<keyword evidence="5" id="KW-0648">Protein biosynthesis</keyword>
<evidence type="ECO:0000256" key="8">
    <source>
        <dbReference type="ARBA" id="ARBA00046432"/>
    </source>
</evidence>
<feature type="compositionally biased region" description="Low complexity" evidence="10">
    <location>
        <begin position="148"/>
        <end position="160"/>
    </location>
</feature>
<evidence type="ECO:0000256" key="3">
    <source>
        <dbReference type="ARBA" id="ARBA00022490"/>
    </source>
</evidence>
<dbReference type="EMBL" id="CP151501">
    <property type="protein sequence ID" value="WZN59306.1"/>
    <property type="molecule type" value="Genomic_DNA"/>
</dbReference>
<accession>A0AAX4NZQ0</accession>
<name>A0AAX4NZQ0_9CHLO</name>
<feature type="compositionally biased region" description="Polar residues" evidence="10">
    <location>
        <begin position="21"/>
        <end position="34"/>
    </location>
</feature>
<reference evidence="11 12" key="1">
    <citation type="submission" date="2024-03" db="EMBL/GenBank/DDBJ databases">
        <title>Complete genome sequence of the green alga Chloropicon roscoffensis RCC1871.</title>
        <authorList>
            <person name="Lemieux C."/>
            <person name="Pombert J.-F."/>
            <person name="Otis C."/>
            <person name="Turmel M."/>
        </authorList>
    </citation>
    <scope>NUCLEOTIDE SEQUENCE [LARGE SCALE GENOMIC DNA]</scope>
    <source>
        <strain evidence="11 12">RCC1871</strain>
    </source>
</reference>
<evidence type="ECO:0000256" key="4">
    <source>
        <dbReference type="ARBA" id="ARBA00022540"/>
    </source>
</evidence>
<evidence type="ECO:0000256" key="7">
    <source>
        <dbReference type="ARBA" id="ARBA00044356"/>
    </source>
</evidence>
<dbReference type="SUPFAM" id="SSF100950">
    <property type="entry name" value="NagB/RpiA/CoA transferase-like"/>
    <property type="match status" value="1"/>
</dbReference>
<gene>
    <name evidence="11" type="ORF">HKI87_01g08320</name>
</gene>
<feature type="compositionally biased region" description="Low complexity" evidence="10">
    <location>
        <begin position="298"/>
        <end position="316"/>
    </location>
</feature>
<feature type="compositionally biased region" description="Low complexity" evidence="10">
    <location>
        <begin position="126"/>
        <end position="136"/>
    </location>
</feature>
<dbReference type="Proteomes" id="UP001472866">
    <property type="component" value="Chromosome 01"/>
</dbReference>
<feature type="region of interest" description="Disordered" evidence="10">
    <location>
        <begin position="122"/>
        <end position="445"/>
    </location>
</feature>
<dbReference type="InterPro" id="IPR042529">
    <property type="entry name" value="IF_2B-like_C"/>
</dbReference>
<organism evidence="11 12">
    <name type="scientific">Chloropicon roscoffensis</name>
    <dbReference type="NCBI Taxonomy" id="1461544"/>
    <lineage>
        <taxon>Eukaryota</taxon>
        <taxon>Viridiplantae</taxon>
        <taxon>Chlorophyta</taxon>
        <taxon>Chloropicophyceae</taxon>
        <taxon>Chloropicales</taxon>
        <taxon>Chloropicaceae</taxon>
        <taxon>Chloropicon</taxon>
    </lineage>
</organism>
<sequence>MEDGDLSTPAVKVVGFEVTSEETTAQEGPAQQASPPQPIFALDAEGGSAKVGPGADPSAPEEPSQEAQGAAPAQASDPAVGSEETSTLAEEAPVEEDPLVHGNDEVKQALLQAEGVISEAVKDAIAVPEADPNAAPEADEPAERAEAESSGPADQDQAPDAPEDKAADPPIVSQQHDAPHLSLRSPVMILPQTESMTHSPMHGKERRAVDSLFLGPSTSEAPEGQKPLKGKKLSLDEAAAMRGDATEDLAAKGAREDKPSGAEGGAGSKREDGAARGMESIERGVQKLTVGSPPAAPEPQGAAGAASAVEGSREAGQQPQTSADEPPKNSAKPDPSSASQQPDAALTQKEKKEKRKQQVQFVKKDKPKLTKAERRALQEKQRAAKAALKAEQGKDGGGGGGSGKKADKPAASLSRPRSGPQSEFDNEKRVQRQKRKSLVPRETQEKSVELFSHLPQFDNSTLHESFQSLLSSGLHPEVVKLGRAYADLSISGGNARCLAMLAIFKLVIQDYNTPAGKSLTRDLTNHINVIIQFLIDCRPLAVSMGNAIRHFKTRIGSIHPGTPDLEAKKILVETIDQYIQDKILDASDLIADVASHKIQEGDVILTFAFSSSVLKTIQRAHQRGCRFRVIVVDSRPHFEGKKLVSRLADAGVSCTYAYITSLSYIMPQVTSVFLGAASALANGTVVSRVGSASVAVTASAFNIPVVVCCETYKFSHRVQLDAITHNELGDPDALAEVKGRPDVTSLQNWSALPNLRLLNLRYDAVAERHITMIATEVGMIPPSSVPVILREIYEVM</sequence>
<comment type="subunit">
    <text evidence="8">Component of the translation initiation factor 2B (eIF2B) complex which is a heterodecamer of two sets of five different subunits: alpha, beta, gamma, delta and epsilon. Subunits alpha, beta and delta comprise a regulatory subcomplex and subunits epsilon and gamma comprise a catalytic subcomplex. Within the complex, the hexameric regulatory complex resides at the center, with the two heterodimeric catalytic subcomplexes bound on opposite sides.</text>
</comment>
<dbReference type="PANTHER" id="PTHR10233">
    <property type="entry name" value="TRANSLATION INITIATION FACTOR EIF-2B"/>
    <property type="match status" value="1"/>
</dbReference>
<feature type="region of interest" description="Disordered" evidence="10">
    <location>
        <begin position="1"/>
        <end position="106"/>
    </location>
</feature>
<dbReference type="AlphaFoldDB" id="A0AAX4NZQ0"/>